<feature type="transmembrane region" description="Helical" evidence="1">
    <location>
        <begin position="12"/>
        <end position="33"/>
    </location>
</feature>
<feature type="transmembrane region" description="Helical" evidence="1">
    <location>
        <begin position="75"/>
        <end position="98"/>
    </location>
</feature>
<accession>A0A1W2CPA9</accession>
<evidence type="ECO:0000313" key="2">
    <source>
        <dbReference type="EMBL" id="SMC87043.1"/>
    </source>
</evidence>
<organism evidence="2 3">
    <name type="scientific">Cellulophaga tyrosinoxydans</name>
    <dbReference type="NCBI Taxonomy" id="504486"/>
    <lineage>
        <taxon>Bacteria</taxon>
        <taxon>Pseudomonadati</taxon>
        <taxon>Bacteroidota</taxon>
        <taxon>Flavobacteriia</taxon>
        <taxon>Flavobacteriales</taxon>
        <taxon>Flavobacteriaceae</taxon>
        <taxon>Cellulophaga</taxon>
    </lineage>
</organism>
<dbReference type="Proteomes" id="UP000192360">
    <property type="component" value="Unassembled WGS sequence"/>
</dbReference>
<dbReference type="OrthoDB" id="1122768at2"/>
<evidence type="ECO:0008006" key="4">
    <source>
        <dbReference type="Google" id="ProtNLM"/>
    </source>
</evidence>
<keyword evidence="3" id="KW-1185">Reference proteome</keyword>
<dbReference type="Pfam" id="PF13858">
    <property type="entry name" value="DUF4199"/>
    <property type="match status" value="1"/>
</dbReference>
<dbReference type="EMBL" id="FWXO01000007">
    <property type="protein sequence ID" value="SMC87043.1"/>
    <property type="molecule type" value="Genomic_DNA"/>
</dbReference>
<reference evidence="2 3" key="1">
    <citation type="submission" date="2017-04" db="EMBL/GenBank/DDBJ databases">
        <authorList>
            <person name="Afonso C.L."/>
            <person name="Miller P.J."/>
            <person name="Scott M.A."/>
            <person name="Spackman E."/>
            <person name="Goraichik I."/>
            <person name="Dimitrov K.M."/>
            <person name="Suarez D.L."/>
            <person name="Swayne D.E."/>
        </authorList>
    </citation>
    <scope>NUCLEOTIDE SEQUENCE [LARGE SCALE GENOMIC DNA]</scope>
    <source>
        <strain evidence="2 3">DSM 21164</strain>
    </source>
</reference>
<dbReference type="STRING" id="504486.SAMN05660703_3091"/>
<dbReference type="RefSeq" id="WP_084063054.1">
    <property type="nucleotide sequence ID" value="NZ_FWXO01000007.1"/>
</dbReference>
<feature type="transmembrane region" description="Helical" evidence="1">
    <location>
        <begin position="139"/>
        <end position="163"/>
    </location>
</feature>
<sequence>MEEKRPTTGKFGLIYGVIAAGIGIVFTFMLMAGDMLYDQSPVKNIVQILIFVGVVIAAIYNFRKANNGFLTIKKALGIGFIASLVTAILSIAFTYILANFIEPDFWDKFSEIVRVAIEESNPNLTPEQVEGGVSMQIMFFYPMILIFNLFIGFITALITGLILKKSENLD</sequence>
<evidence type="ECO:0000313" key="3">
    <source>
        <dbReference type="Proteomes" id="UP000192360"/>
    </source>
</evidence>
<keyword evidence="1" id="KW-1133">Transmembrane helix</keyword>
<dbReference type="Gene3D" id="1.10.1760.20">
    <property type="match status" value="1"/>
</dbReference>
<keyword evidence="1" id="KW-0472">Membrane</keyword>
<protein>
    <recommendedName>
        <fullName evidence="4">DUF4199 domain-containing protein</fullName>
    </recommendedName>
</protein>
<gene>
    <name evidence="2" type="ORF">SAMN05660703_3091</name>
</gene>
<name>A0A1W2CPA9_9FLAO</name>
<keyword evidence="1" id="KW-0812">Transmembrane</keyword>
<feature type="transmembrane region" description="Helical" evidence="1">
    <location>
        <begin position="45"/>
        <end position="63"/>
    </location>
</feature>
<evidence type="ECO:0000256" key="1">
    <source>
        <dbReference type="SAM" id="Phobius"/>
    </source>
</evidence>
<proteinExistence type="predicted"/>
<dbReference type="InterPro" id="IPR025250">
    <property type="entry name" value="DUF4199"/>
</dbReference>
<dbReference type="AlphaFoldDB" id="A0A1W2CPA9"/>